<evidence type="ECO:0000256" key="7">
    <source>
        <dbReference type="ARBA" id="ARBA00022692"/>
    </source>
</evidence>
<keyword evidence="5 11" id="KW-0328">Glycosyltransferase</keyword>
<proteinExistence type="inferred from homology"/>
<name>A0A0G4J309_PLABS</name>
<dbReference type="Pfam" id="PF05007">
    <property type="entry name" value="Mannosyl_trans"/>
    <property type="match status" value="1"/>
</dbReference>
<evidence type="ECO:0000256" key="10">
    <source>
        <dbReference type="ARBA" id="ARBA00023136"/>
    </source>
</evidence>
<feature type="transmembrane region" description="Helical" evidence="11">
    <location>
        <begin position="331"/>
        <end position="350"/>
    </location>
</feature>
<keyword evidence="9 11" id="KW-1133">Transmembrane helix</keyword>
<evidence type="ECO:0000313" key="12">
    <source>
        <dbReference type="EMBL" id="CEP01960.1"/>
    </source>
</evidence>
<organism evidence="12 14">
    <name type="scientific">Plasmodiophora brassicae</name>
    <name type="common">Clubroot disease agent</name>
    <dbReference type="NCBI Taxonomy" id="37360"/>
    <lineage>
        <taxon>Eukaryota</taxon>
        <taxon>Sar</taxon>
        <taxon>Rhizaria</taxon>
        <taxon>Endomyxa</taxon>
        <taxon>Phytomyxea</taxon>
        <taxon>Plasmodiophorida</taxon>
        <taxon>Plasmodiophoridae</taxon>
        <taxon>Plasmodiophora</taxon>
    </lineage>
</organism>
<dbReference type="UniPathway" id="UPA00196"/>
<evidence type="ECO:0000256" key="11">
    <source>
        <dbReference type="RuleBase" id="RU365064"/>
    </source>
</evidence>
<keyword evidence="7 11" id="KW-0812">Transmembrane</keyword>
<dbReference type="Proteomes" id="UP000290189">
    <property type="component" value="Unassembled WGS sequence"/>
</dbReference>
<evidence type="ECO:0000256" key="3">
    <source>
        <dbReference type="ARBA" id="ARBA00011071"/>
    </source>
</evidence>
<evidence type="ECO:0000256" key="1">
    <source>
        <dbReference type="ARBA" id="ARBA00004477"/>
    </source>
</evidence>
<sequence length="405" mass="46681">MGDVILWERHAVWAGAVLVRVGILIFGAWQDAHLEVPFTDVDYYVYADAARHVLNGESPFMRHTYRYTPLLAYIMLPCHLVTFSFGKVLFAIMDLVLGALIERTLLFRGVSPRAALWSAATWLWNPMSFTVSTRGNADVLICTMVVATIYLFVKRHLVLGSIMFGLAVHFKIYPLVYAASLLIFLDERYTRKGRSVLNRARLGMFVISASVFLGLLGLFYWMYGWEFVYETYLYHFVRRDNRHNFSPYFYALYLGFAYPSSMFSGLMAFLPQMLPVAVAAYCLGRDLPFAFFVQTVLFVAFNKVSTAQYFIWYWSLVPLVLPYSRASWKRGLFLVAAWFAGELHWLYWAFQLEMVARPVFTMVWLACLAFFAVNCMILMNIIQLHRHTPCFDTSGNVAQLTPSKQ</sequence>
<comment type="subcellular location">
    <subcellularLocation>
        <location evidence="1 11">Endoplasmic reticulum membrane</location>
        <topology evidence="1 11">Multi-pass membrane protein</topology>
    </subcellularLocation>
</comment>
<evidence type="ECO:0000313" key="15">
    <source>
        <dbReference type="Proteomes" id="UP000290189"/>
    </source>
</evidence>
<evidence type="ECO:0000256" key="9">
    <source>
        <dbReference type="ARBA" id="ARBA00022989"/>
    </source>
</evidence>
<keyword evidence="14" id="KW-1185">Reference proteome</keyword>
<evidence type="ECO:0000256" key="4">
    <source>
        <dbReference type="ARBA" id="ARBA00022502"/>
    </source>
</evidence>
<evidence type="ECO:0000313" key="14">
    <source>
        <dbReference type="Proteomes" id="UP000039324"/>
    </source>
</evidence>
<evidence type="ECO:0000256" key="6">
    <source>
        <dbReference type="ARBA" id="ARBA00022679"/>
    </source>
</evidence>
<evidence type="ECO:0000256" key="5">
    <source>
        <dbReference type="ARBA" id="ARBA00022676"/>
    </source>
</evidence>
<comment type="similarity">
    <text evidence="3 11">Belongs to the PIGM family.</text>
</comment>
<evidence type="ECO:0000256" key="2">
    <source>
        <dbReference type="ARBA" id="ARBA00004687"/>
    </source>
</evidence>
<dbReference type="Proteomes" id="UP000039324">
    <property type="component" value="Unassembled WGS sequence"/>
</dbReference>
<reference evidence="12 14" key="1">
    <citation type="submission" date="2015-02" db="EMBL/GenBank/DDBJ databases">
        <authorList>
            <person name="Chooi Y.-H."/>
        </authorList>
    </citation>
    <scope>NUCLEOTIDE SEQUENCE [LARGE SCALE GENOMIC DNA]</scope>
    <source>
        <strain evidence="12">E3</strain>
    </source>
</reference>
<dbReference type="EMBL" id="CDSF01000122">
    <property type="protein sequence ID" value="CEP01960.1"/>
    <property type="molecule type" value="Genomic_DNA"/>
</dbReference>
<comment type="function">
    <text evidence="11">Catalytic subunit of the glycosylphosphatidylinositol-mannosyltransferase I complex which catalyzes the transfer of the first mannose, via an alpha-1,4 bond from a dolichol-phosphate-mannose (Dol-P-Man) to the glucosaminyl acyl phosphatidylinositol (GlcN-(acyl)PI) intermediate to generate alpha-D-Man-(1-&gt;4)-alpha-D-GlcN-(1-&gt;6)-(1-radyl,2-acyl-sn-glycero-3-phospho)-2-acyl-inositol and participates in the sixth step of the glycosylphosphatidylinositol-anchor biosynthesis.</text>
</comment>
<feature type="transmembrane region" description="Helical" evidence="11">
    <location>
        <begin position="12"/>
        <end position="29"/>
    </location>
</feature>
<dbReference type="OrthoDB" id="1741594at2759"/>
<geneLocation type="mitochondrion" evidence="13"/>
<feature type="transmembrane region" description="Helical" evidence="11">
    <location>
        <begin position="282"/>
        <end position="301"/>
    </location>
</feature>
<comment type="pathway">
    <text evidence="2 11">Glycolipid biosynthesis; glycosylphosphatidylinositol-anchor biosynthesis.</text>
</comment>
<keyword evidence="8 11" id="KW-0256">Endoplasmic reticulum</keyword>
<dbReference type="PANTHER" id="PTHR12886:SF0">
    <property type="entry name" value="GPI MANNOSYLTRANSFERASE 1"/>
    <property type="match status" value="1"/>
</dbReference>
<dbReference type="GO" id="GO:0006506">
    <property type="term" value="P:GPI anchor biosynthetic process"/>
    <property type="evidence" value="ECO:0007669"/>
    <property type="project" value="UniProtKB-UniPathway"/>
</dbReference>
<dbReference type="GO" id="GO:1990529">
    <property type="term" value="C:glycosylphosphatidylinositol-mannosyltransferase I complex"/>
    <property type="evidence" value="ECO:0007669"/>
    <property type="project" value="TreeGrafter"/>
</dbReference>
<dbReference type="GO" id="GO:0004376">
    <property type="term" value="F:GPI mannosyltransferase activity"/>
    <property type="evidence" value="ECO:0007669"/>
    <property type="project" value="InterPro"/>
</dbReference>
<dbReference type="EMBL" id="OVEO01000010">
    <property type="protein sequence ID" value="SPQ98819.1"/>
    <property type="molecule type" value="Genomic_DNA"/>
</dbReference>
<feature type="transmembrane region" description="Helical" evidence="11">
    <location>
        <begin position="248"/>
        <end position="270"/>
    </location>
</feature>
<dbReference type="STRING" id="37360.A0A0G4J309"/>
<keyword evidence="13" id="KW-0496">Mitochondrion</keyword>
<accession>A0A0G4J309</accession>
<reference evidence="13 15" key="2">
    <citation type="submission" date="2018-03" db="EMBL/GenBank/DDBJ databases">
        <authorList>
            <person name="Fogelqvist J."/>
        </authorList>
    </citation>
    <scope>NUCLEOTIDE SEQUENCE [LARGE SCALE GENOMIC DNA]</scope>
</reference>
<evidence type="ECO:0000256" key="8">
    <source>
        <dbReference type="ARBA" id="ARBA00022824"/>
    </source>
</evidence>
<feature type="transmembrane region" description="Helical" evidence="11">
    <location>
        <begin position="159"/>
        <end position="185"/>
    </location>
</feature>
<dbReference type="AlphaFoldDB" id="A0A0G4J309"/>
<feature type="transmembrane region" description="Helical" evidence="11">
    <location>
        <begin position="205"/>
        <end position="223"/>
    </location>
</feature>
<dbReference type="PANTHER" id="PTHR12886">
    <property type="entry name" value="PIG-M MANNOSYLTRANSFERASE"/>
    <property type="match status" value="1"/>
</dbReference>
<feature type="transmembrane region" description="Helical" evidence="11">
    <location>
        <begin position="70"/>
        <end position="93"/>
    </location>
</feature>
<keyword evidence="6 11" id="KW-0808">Transferase</keyword>
<dbReference type="OMA" id="MLWFIGQ"/>
<dbReference type="InterPro" id="IPR007704">
    <property type="entry name" value="PIG-M"/>
</dbReference>
<dbReference type="GO" id="GO:0005789">
    <property type="term" value="C:endoplasmic reticulum membrane"/>
    <property type="evidence" value="ECO:0007669"/>
    <property type="project" value="UniProtKB-SubCell"/>
</dbReference>
<dbReference type="GO" id="GO:0051751">
    <property type="term" value="F:alpha-1,4-mannosyltransferase activity"/>
    <property type="evidence" value="ECO:0007669"/>
    <property type="project" value="InterPro"/>
</dbReference>
<evidence type="ECO:0000313" key="13">
    <source>
        <dbReference type="EMBL" id="SPQ98819.1"/>
    </source>
</evidence>
<feature type="transmembrane region" description="Helical" evidence="11">
    <location>
        <begin position="136"/>
        <end position="153"/>
    </location>
</feature>
<dbReference type="EC" id="2.4.1.-" evidence="11"/>
<keyword evidence="10 11" id="KW-0472">Membrane</keyword>
<keyword evidence="4 11" id="KW-0337">GPI-anchor biosynthesis</keyword>
<feature type="transmembrane region" description="Helical" evidence="11">
    <location>
        <begin position="362"/>
        <end position="382"/>
    </location>
</feature>
<gene>
    <name evidence="12" type="ORF">PBRA_002225</name>
    <name evidence="13" type="ORF">PLBR_LOCUS6034</name>
</gene>
<protein>
    <recommendedName>
        <fullName evidence="11">GPI mannosyltransferase 1</fullName>
        <ecNumber evidence="11">2.4.1.-</ecNumber>
    </recommendedName>
    <alternativeName>
        <fullName evidence="11">GPI mannosyltransferase I</fullName>
    </alternativeName>
</protein>